<evidence type="ECO:0000313" key="2">
    <source>
        <dbReference type="EMBL" id="KAJ1103770.1"/>
    </source>
</evidence>
<dbReference type="Proteomes" id="UP001066276">
    <property type="component" value="Chromosome 9"/>
</dbReference>
<feature type="compositionally biased region" description="Basic and acidic residues" evidence="1">
    <location>
        <begin position="48"/>
        <end position="59"/>
    </location>
</feature>
<evidence type="ECO:0000256" key="1">
    <source>
        <dbReference type="SAM" id="MobiDB-lite"/>
    </source>
</evidence>
<sequence>MGPKTEENQELSVHVGKRGGRQSRSNAGTEKKKETRKEIGIALKGRRRNPDPPGEKGETGRASQVPEGTCLSQARDCVYGSYLNLLGLAEG</sequence>
<accession>A0AAV7MJ18</accession>
<feature type="compositionally biased region" description="Basic and acidic residues" evidence="1">
    <location>
        <begin position="29"/>
        <end position="39"/>
    </location>
</feature>
<keyword evidence="3" id="KW-1185">Reference proteome</keyword>
<comment type="caution">
    <text evidence="2">The sequence shown here is derived from an EMBL/GenBank/DDBJ whole genome shotgun (WGS) entry which is preliminary data.</text>
</comment>
<evidence type="ECO:0000313" key="3">
    <source>
        <dbReference type="Proteomes" id="UP001066276"/>
    </source>
</evidence>
<gene>
    <name evidence="2" type="ORF">NDU88_001191</name>
</gene>
<name>A0AAV7MJ18_PLEWA</name>
<feature type="region of interest" description="Disordered" evidence="1">
    <location>
        <begin position="1"/>
        <end position="69"/>
    </location>
</feature>
<reference evidence="2" key="1">
    <citation type="journal article" date="2022" name="bioRxiv">
        <title>Sequencing and chromosome-scale assembly of the giantPleurodeles waltlgenome.</title>
        <authorList>
            <person name="Brown T."/>
            <person name="Elewa A."/>
            <person name="Iarovenko S."/>
            <person name="Subramanian E."/>
            <person name="Araus A.J."/>
            <person name="Petzold A."/>
            <person name="Susuki M."/>
            <person name="Suzuki K.-i.T."/>
            <person name="Hayashi T."/>
            <person name="Toyoda A."/>
            <person name="Oliveira C."/>
            <person name="Osipova E."/>
            <person name="Leigh N.D."/>
            <person name="Simon A."/>
            <person name="Yun M.H."/>
        </authorList>
    </citation>
    <scope>NUCLEOTIDE SEQUENCE</scope>
    <source>
        <strain evidence="2">20211129_DDA</strain>
        <tissue evidence="2">Liver</tissue>
    </source>
</reference>
<proteinExistence type="predicted"/>
<protein>
    <submittedName>
        <fullName evidence="2">Uncharacterized protein</fullName>
    </submittedName>
</protein>
<organism evidence="2 3">
    <name type="scientific">Pleurodeles waltl</name>
    <name type="common">Iberian ribbed newt</name>
    <dbReference type="NCBI Taxonomy" id="8319"/>
    <lineage>
        <taxon>Eukaryota</taxon>
        <taxon>Metazoa</taxon>
        <taxon>Chordata</taxon>
        <taxon>Craniata</taxon>
        <taxon>Vertebrata</taxon>
        <taxon>Euteleostomi</taxon>
        <taxon>Amphibia</taxon>
        <taxon>Batrachia</taxon>
        <taxon>Caudata</taxon>
        <taxon>Salamandroidea</taxon>
        <taxon>Salamandridae</taxon>
        <taxon>Pleurodelinae</taxon>
        <taxon>Pleurodeles</taxon>
    </lineage>
</organism>
<dbReference type="EMBL" id="JANPWB010000013">
    <property type="protein sequence ID" value="KAJ1103770.1"/>
    <property type="molecule type" value="Genomic_DNA"/>
</dbReference>
<dbReference type="AlphaFoldDB" id="A0AAV7MJ18"/>